<evidence type="ECO:0000313" key="1">
    <source>
        <dbReference type="EMBL" id="KJU87341.1"/>
    </source>
</evidence>
<organism evidence="1 2">
    <name type="scientific">Candidatus Magnetobacterium bavaricum</name>
    <dbReference type="NCBI Taxonomy" id="29290"/>
    <lineage>
        <taxon>Bacteria</taxon>
        <taxon>Pseudomonadati</taxon>
        <taxon>Nitrospirota</taxon>
        <taxon>Thermodesulfovibrionia</taxon>
        <taxon>Thermodesulfovibrionales</taxon>
        <taxon>Candidatus Magnetobacteriaceae</taxon>
        <taxon>Candidatus Magnetobacterium</taxon>
    </lineage>
</organism>
<reference evidence="1 2" key="1">
    <citation type="submission" date="2015-02" db="EMBL/GenBank/DDBJ databases">
        <title>Single-cell genomics of uncultivated deep-branching MTB reveals a conserved set of magnetosome genes.</title>
        <authorList>
            <person name="Kolinko S."/>
            <person name="Richter M."/>
            <person name="Glockner F.O."/>
            <person name="Brachmann A."/>
            <person name="Schuler D."/>
        </authorList>
    </citation>
    <scope>NUCLEOTIDE SEQUENCE [LARGE SCALE GENOMIC DNA]</scope>
    <source>
        <strain evidence="1">TM-1</strain>
    </source>
</reference>
<comment type="caution">
    <text evidence="1">The sequence shown here is derived from an EMBL/GenBank/DDBJ whole genome shotgun (WGS) entry which is preliminary data.</text>
</comment>
<sequence length="75" mass="8508">MGGDVKKSDYTSTVNLFYAIIPKEKTESGVKGGRARVICLTPWSDKKRNRPFLFGQMRLPCPQLIFFGRRVGLMV</sequence>
<evidence type="ECO:0000313" key="2">
    <source>
        <dbReference type="Proteomes" id="UP000033423"/>
    </source>
</evidence>
<protein>
    <submittedName>
        <fullName evidence="1">Uncharacterized protein</fullName>
    </submittedName>
</protein>
<dbReference type="EMBL" id="LACI01000221">
    <property type="protein sequence ID" value="KJU87341.1"/>
    <property type="molecule type" value="Genomic_DNA"/>
</dbReference>
<dbReference type="Proteomes" id="UP000033423">
    <property type="component" value="Unassembled WGS sequence"/>
</dbReference>
<name>A0A0F3GZL0_9BACT</name>
<dbReference type="AlphaFoldDB" id="A0A0F3GZL0"/>
<accession>A0A0F3GZL0</accession>
<proteinExistence type="predicted"/>
<keyword evidence="2" id="KW-1185">Reference proteome</keyword>
<gene>
    <name evidence="1" type="ORF">MBAV_000465</name>
</gene>